<dbReference type="CDD" id="cd06127">
    <property type="entry name" value="DEDDh"/>
    <property type="match status" value="1"/>
</dbReference>
<keyword evidence="4" id="KW-1185">Reference proteome</keyword>
<dbReference type="EC" id="2.7.7.7" evidence="3"/>
<dbReference type="InterPro" id="IPR012337">
    <property type="entry name" value="RNaseH-like_sf"/>
</dbReference>
<evidence type="ECO:0000313" key="3">
    <source>
        <dbReference type="EMBL" id="MDP9828235.1"/>
    </source>
</evidence>
<dbReference type="Pfam" id="PF01541">
    <property type="entry name" value="GIY-YIG"/>
    <property type="match status" value="1"/>
</dbReference>
<dbReference type="SUPFAM" id="SSF82771">
    <property type="entry name" value="GIY-YIG endonuclease"/>
    <property type="match status" value="1"/>
</dbReference>
<comment type="caution">
    <text evidence="3">The sequence shown here is derived from an EMBL/GenBank/DDBJ whole genome shotgun (WGS) entry which is preliminary data.</text>
</comment>
<reference evidence="3 4" key="1">
    <citation type="submission" date="2023-07" db="EMBL/GenBank/DDBJ databases">
        <title>Sequencing the genomes of 1000 actinobacteria strains.</title>
        <authorList>
            <person name="Klenk H.-P."/>
        </authorList>
    </citation>
    <scope>NUCLEOTIDE SEQUENCE [LARGE SCALE GENOMIC DNA]</scope>
    <source>
        <strain evidence="3 4">DSM 44388</strain>
    </source>
</reference>
<dbReference type="InterPro" id="IPR050066">
    <property type="entry name" value="UvrABC_protein_C"/>
</dbReference>
<dbReference type="SUPFAM" id="SSF53098">
    <property type="entry name" value="Ribonuclease H-like"/>
    <property type="match status" value="1"/>
</dbReference>
<dbReference type="InterPro" id="IPR036397">
    <property type="entry name" value="RNaseH_sf"/>
</dbReference>
<name>A0ABT9P6B9_9ACTN</name>
<protein>
    <submittedName>
        <fullName evidence="3">DNA polymerase-3 subunit epsilon</fullName>
        <ecNumber evidence="3">2.7.7.7</ecNumber>
    </submittedName>
</protein>
<evidence type="ECO:0000313" key="4">
    <source>
        <dbReference type="Proteomes" id="UP001235712"/>
    </source>
</evidence>
<dbReference type="CDD" id="cd10434">
    <property type="entry name" value="GIY-YIG_UvrC_Cho"/>
    <property type="match status" value="1"/>
</dbReference>
<dbReference type="InterPro" id="IPR047296">
    <property type="entry name" value="GIY-YIG_UvrC_Cho"/>
</dbReference>
<accession>A0ABT9P6B9</accession>
<dbReference type="EMBL" id="JAUSQZ010000001">
    <property type="protein sequence ID" value="MDP9828235.1"/>
    <property type="molecule type" value="Genomic_DNA"/>
</dbReference>
<dbReference type="InterPro" id="IPR013520">
    <property type="entry name" value="Ribonucl_H"/>
</dbReference>
<sequence length="610" mass="66145">MSSTPPVPTQEALWPEELVVSGASGVDAQALADVTFVVFDLETTGGAPADGGITEIGAVKVRGGEVLGEFQTLVRPESSIPAFISLLTGITDSMVAGSPTVAAVLPSFLEFCAGSVLVAHNAPYDVGFLKAACERFGHPWPAPTVIDTVKLARHIVSRDEAPNRKLHTLAALFGSPIEPDHRALHDARATVHVLHALLGRVGTLGVATLGDLRGYSAKVPESTRRKRHLADGLPTGPGVYLFRDEKDRVLYVGTSVNIRTRVRNYFTAAEQRSRMREMVKRAARVTPVPCATVLEARVREVRLIAEHAPPYNRRSKAPERKPWVKLTSEAWPRLSVVREVQADGATYTGPFASREQAELAVAALHEAYDLRRCTPKLPRRPSKKASACILAEIGRCGAPCIGGIDIPSYSAIVEQVRGAMLSEADEVVEASLRRATSLSELERYEEAAEHRDRLMSYLRGTARAQRMAPIAAVPHLIGARRQEHGGWEFALVRHGRLAGTTVSPAGADPMPYVDALSLTGEVVTPREVPYPSAHPEETEIVLNWLEQPGTRLVEIEGTWAWPVRGAAQARHRLPKEIDIRDSRALLEKASGAATPGAPRHEPAITPSRGR</sequence>
<evidence type="ECO:0000259" key="2">
    <source>
        <dbReference type="PROSITE" id="PS50164"/>
    </source>
</evidence>
<dbReference type="NCBIfam" id="TIGR00573">
    <property type="entry name" value="dnaq"/>
    <property type="match status" value="1"/>
</dbReference>
<dbReference type="Gene3D" id="3.30.420.10">
    <property type="entry name" value="Ribonuclease H-like superfamily/Ribonuclease H"/>
    <property type="match status" value="1"/>
</dbReference>
<dbReference type="InterPro" id="IPR006054">
    <property type="entry name" value="DnaQ"/>
</dbReference>
<dbReference type="Proteomes" id="UP001235712">
    <property type="component" value="Unassembled WGS sequence"/>
</dbReference>
<dbReference type="PROSITE" id="PS50164">
    <property type="entry name" value="GIY_YIG"/>
    <property type="match status" value="1"/>
</dbReference>
<dbReference type="NCBIfam" id="NF005907">
    <property type="entry name" value="PRK07883.1-5"/>
    <property type="match status" value="1"/>
</dbReference>
<dbReference type="InterPro" id="IPR035901">
    <property type="entry name" value="GIY-YIG_endonuc_sf"/>
</dbReference>
<dbReference type="InterPro" id="IPR000305">
    <property type="entry name" value="GIY-YIG_endonuc"/>
</dbReference>
<dbReference type="SMART" id="SM00479">
    <property type="entry name" value="EXOIII"/>
    <property type="match status" value="1"/>
</dbReference>
<dbReference type="NCBIfam" id="NF005905">
    <property type="entry name" value="PRK07883.1-3"/>
    <property type="match status" value="1"/>
</dbReference>
<evidence type="ECO:0000256" key="1">
    <source>
        <dbReference type="SAM" id="MobiDB-lite"/>
    </source>
</evidence>
<feature type="region of interest" description="Disordered" evidence="1">
    <location>
        <begin position="586"/>
        <end position="610"/>
    </location>
</feature>
<organism evidence="3 4">
    <name type="scientific">Kineosporia succinea</name>
    <dbReference type="NCBI Taxonomy" id="84632"/>
    <lineage>
        <taxon>Bacteria</taxon>
        <taxon>Bacillati</taxon>
        <taxon>Actinomycetota</taxon>
        <taxon>Actinomycetes</taxon>
        <taxon>Kineosporiales</taxon>
        <taxon>Kineosporiaceae</taxon>
        <taxon>Kineosporia</taxon>
    </lineage>
</organism>
<gene>
    <name evidence="3" type="ORF">J2S57_003984</name>
</gene>
<dbReference type="Gene3D" id="3.40.1440.10">
    <property type="entry name" value="GIY-YIG endonuclease"/>
    <property type="match status" value="1"/>
</dbReference>
<keyword evidence="3" id="KW-0548">Nucleotidyltransferase</keyword>
<dbReference type="SMART" id="SM00465">
    <property type="entry name" value="GIYc"/>
    <property type="match status" value="1"/>
</dbReference>
<dbReference type="PANTHER" id="PTHR30562">
    <property type="entry name" value="UVRC/OXIDOREDUCTASE"/>
    <property type="match status" value="1"/>
</dbReference>
<proteinExistence type="predicted"/>
<dbReference type="GO" id="GO:0003887">
    <property type="term" value="F:DNA-directed DNA polymerase activity"/>
    <property type="evidence" value="ECO:0007669"/>
    <property type="project" value="UniProtKB-EC"/>
</dbReference>
<keyword evidence="3" id="KW-0808">Transferase</keyword>
<dbReference type="PANTHER" id="PTHR30562:SF1">
    <property type="entry name" value="UVRABC SYSTEM PROTEIN C"/>
    <property type="match status" value="1"/>
</dbReference>
<feature type="domain" description="GIY-YIG" evidence="2">
    <location>
        <begin position="235"/>
        <end position="313"/>
    </location>
</feature>
<dbReference type="Pfam" id="PF00929">
    <property type="entry name" value="RNase_T"/>
    <property type="match status" value="1"/>
</dbReference>
<dbReference type="RefSeq" id="WP_307245221.1">
    <property type="nucleotide sequence ID" value="NZ_JAUSQZ010000001.1"/>
</dbReference>